<keyword evidence="2" id="KW-1185">Reference proteome</keyword>
<evidence type="ECO:0000313" key="2">
    <source>
        <dbReference type="Proteomes" id="UP000565468"/>
    </source>
</evidence>
<protein>
    <submittedName>
        <fullName evidence="1">Uncharacterized protein</fullName>
    </submittedName>
</protein>
<comment type="caution">
    <text evidence="1">The sequence shown here is derived from an EMBL/GenBank/DDBJ whole genome shotgun (WGS) entry which is preliminary data.</text>
</comment>
<sequence>MELSLRCIAGCSASRTRILKGGAGGSKQTQKLAGCGTKLYTTSLTRD</sequence>
<name>A0A848M476_PAELE</name>
<dbReference type="Proteomes" id="UP000565468">
    <property type="component" value="Unassembled WGS sequence"/>
</dbReference>
<evidence type="ECO:0000313" key="1">
    <source>
        <dbReference type="EMBL" id="NMO95041.1"/>
    </source>
</evidence>
<dbReference type="EMBL" id="JABBPN010000003">
    <property type="protein sequence ID" value="NMO95041.1"/>
    <property type="molecule type" value="Genomic_DNA"/>
</dbReference>
<organism evidence="1 2">
    <name type="scientific">Paenibacillus lemnae</name>
    <dbReference type="NCBI Taxonomy" id="1330551"/>
    <lineage>
        <taxon>Bacteria</taxon>
        <taxon>Bacillati</taxon>
        <taxon>Bacillota</taxon>
        <taxon>Bacilli</taxon>
        <taxon>Bacillales</taxon>
        <taxon>Paenibacillaceae</taxon>
        <taxon>Paenibacillus</taxon>
    </lineage>
</organism>
<dbReference type="AlphaFoldDB" id="A0A848M476"/>
<gene>
    <name evidence="1" type="ORF">HII30_04475</name>
</gene>
<accession>A0A848M476</accession>
<reference evidence="1 2" key="1">
    <citation type="submission" date="2020-04" db="EMBL/GenBank/DDBJ databases">
        <title>Paenibacillus algicola sp. nov., a novel marine bacterium producing alginate lyase.</title>
        <authorList>
            <person name="Huang H."/>
        </authorList>
    </citation>
    <scope>NUCLEOTIDE SEQUENCE [LARGE SCALE GENOMIC DNA]</scope>
    <source>
        <strain evidence="1 2">L7-75</strain>
    </source>
</reference>
<proteinExistence type="predicted"/>